<dbReference type="Proteomes" id="UP000239735">
    <property type="component" value="Unassembled WGS sequence"/>
</dbReference>
<dbReference type="AlphaFoldDB" id="A0A2N9L356"/>
<keyword evidence="1" id="KW-0732">Signal</keyword>
<gene>
    <name evidence="2" type="ORF">SBA5_110116</name>
</gene>
<accession>A0A2N9L356</accession>
<reference evidence="3" key="1">
    <citation type="submission" date="2018-02" db="EMBL/GenBank/DDBJ databases">
        <authorList>
            <person name="Hausmann B."/>
        </authorList>
    </citation>
    <scope>NUCLEOTIDE SEQUENCE [LARGE SCALE GENOMIC DNA]</scope>
    <source>
        <strain evidence="3">Peat soil MAG SbA5</strain>
    </source>
</reference>
<evidence type="ECO:0008006" key="4">
    <source>
        <dbReference type="Google" id="ProtNLM"/>
    </source>
</evidence>
<dbReference type="EMBL" id="OKRB01000013">
    <property type="protein sequence ID" value="SPE17756.1"/>
    <property type="molecule type" value="Genomic_DNA"/>
</dbReference>
<sequence>MRAYKGIRRVRSAALLTALGVCGAAIVLRAQTPPAQISSPEAPAWAQPGSATHAQVAPPADFHRTSRNFDTPIGIFEGQSDVGSALVQGGASYDAASGQYTILSAGYNIWYTRDEFRYLWKRMSGDVSLAADINYPDPNGYGDRKAVLMIRQSLDDDSKAAMVALHGAGMVHLAWRPEKDERVLDMEFRMGGRGQPGGATPDSLVTIVAKRIGIEKRGDEISLWVSLDGEPMHQFGPPIKLHLDEPFYVGIGFASHMPTTVDTAVLSNVVLENAAGKVR</sequence>
<name>A0A2N9L356_9BACT</name>
<proteinExistence type="predicted"/>
<evidence type="ECO:0000313" key="3">
    <source>
        <dbReference type="Proteomes" id="UP000239735"/>
    </source>
</evidence>
<feature type="signal peptide" evidence="1">
    <location>
        <begin position="1"/>
        <end position="30"/>
    </location>
</feature>
<feature type="chain" id="PRO_5014880078" description="Biopolymer transporter Tol" evidence="1">
    <location>
        <begin position="31"/>
        <end position="279"/>
    </location>
</feature>
<protein>
    <recommendedName>
        <fullName evidence="4">Biopolymer transporter Tol</fullName>
    </recommendedName>
</protein>
<organism evidence="2 3">
    <name type="scientific">Candidatus Sulfuritelmatomonas gaucii</name>
    <dbReference type="NCBI Taxonomy" id="2043161"/>
    <lineage>
        <taxon>Bacteria</taxon>
        <taxon>Pseudomonadati</taxon>
        <taxon>Acidobacteriota</taxon>
        <taxon>Terriglobia</taxon>
        <taxon>Terriglobales</taxon>
        <taxon>Acidobacteriaceae</taxon>
        <taxon>Candidatus Sulfuritelmatomonas</taxon>
    </lineage>
</organism>
<evidence type="ECO:0000256" key="1">
    <source>
        <dbReference type="SAM" id="SignalP"/>
    </source>
</evidence>
<evidence type="ECO:0000313" key="2">
    <source>
        <dbReference type="EMBL" id="SPE17756.1"/>
    </source>
</evidence>